<sequence length="54" mass="5816">MAVTDGHDVEPTDEQEEPAATVSALRTSPDRTVFTEDGNSDGWIATDHTVSLSR</sequence>
<organism evidence="2 3">
    <name type="scientific">Halalkalicoccus tibetensis</name>
    <dbReference type="NCBI Taxonomy" id="175632"/>
    <lineage>
        <taxon>Archaea</taxon>
        <taxon>Methanobacteriati</taxon>
        <taxon>Methanobacteriota</taxon>
        <taxon>Stenosarchaea group</taxon>
        <taxon>Halobacteria</taxon>
        <taxon>Halobacteriales</taxon>
        <taxon>Halococcaceae</taxon>
        <taxon>Halalkalicoccus</taxon>
    </lineage>
</organism>
<feature type="compositionally biased region" description="Basic and acidic residues" evidence="1">
    <location>
        <begin position="1"/>
        <end position="10"/>
    </location>
</feature>
<feature type="region of interest" description="Disordered" evidence="1">
    <location>
        <begin position="1"/>
        <end position="54"/>
    </location>
</feature>
<protein>
    <submittedName>
        <fullName evidence="2">Uncharacterized protein</fullName>
    </submittedName>
</protein>
<name>A0ABD5VC89_9EURY</name>
<proteinExistence type="predicted"/>
<evidence type="ECO:0000313" key="2">
    <source>
        <dbReference type="EMBL" id="MFC6906509.1"/>
    </source>
</evidence>
<gene>
    <name evidence="2" type="ORF">ACFQGH_15030</name>
</gene>
<dbReference type="Proteomes" id="UP001596312">
    <property type="component" value="Unassembled WGS sequence"/>
</dbReference>
<accession>A0ABD5VC89</accession>
<keyword evidence="3" id="KW-1185">Reference proteome</keyword>
<evidence type="ECO:0000256" key="1">
    <source>
        <dbReference type="SAM" id="MobiDB-lite"/>
    </source>
</evidence>
<dbReference type="RefSeq" id="WP_340605080.1">
    <property type="nucleotide sequence ID" value="NZ_JBBMXV010000004.1"/>
</dbReference>
<comment type="caution">
    <text evidence="2">The sequence shown here is derived from an EMBL/GenBank/DDBJ whole genome shotgun (WGS) entry which is preliminary data.</text>
</comment>
<dbReference type="AlphaFoldDB" id="A0ABD5VC89"/>
<evidence type="ECO:0000313" key="3">
    <source>
        <dbReference type="Proteomes" id="UP001596312"/>
    </source>
</evidence>
<reference evidence="2 3" key="1">
    <citation type="journal article" date="2019" name="Int. J. Syst. Evol. Microbiol.">
        <title>The Global Catalogue of Microorganisms (GCM) 10K type strain sequencing project: providing services to taxonomists for standard genome sequencing and annotation.</title>
        <authorList>
            <consortium name="The Broad Institute Genomics Platform"/>
            <consortium name="The Broad Institute Genome Sequencing Center for Infectious Disease"/>
            <person name="Wu L."/>
            <person name="Ma J."/>
        </authorList>
    </citation>
    <scope>NUCLEOTIDE SEQUENCE [LARGE SCALE GENOMIC DNA]</scope>
    <source>
        <strain evidence="2 3">CGMCC 1.3240</strain>
    </source>
</reference>
<dbReference type="EMBL" id="JBHSXQ010000004">
    <property type="protein sequence ID" value="MFC6906509.1"/>
    <property type="molecule type" value="Genomic_DNA"/>
</dbReference>